<dbReference type="InterPro" id="IPR046938">
    <property type="entry name" value="DNA_clamp_sf"/>
</dbReference>
<comment type="similarity">
    <text evidence="2 10">Belongs to the beta sliding clamp family.</text>
</comment>
<evidence type="ECO:0000256" key="5">
    <source>
        <dbReference type="ARBA" id="ARBA00022679"/>
    </source>
</evidence>
<dbReference type="Proteomes" id="UP000824140">
    <property type="component" value="Unassembled WGS sequence"/>
</dbReference>
<evidence type="ECO:0000256" key="9">
    <source>
        <dbReference type="ARBA" id="ARBA00023125"/>
    </source>
</evidence>
<reference evidence="14" key="2">
    <citation type="journal article" date="2021" name="PeerJ">
        <title>Extensive microbial diversity within the chicken gut microbiome revealed by metagenomics and culture.</title>
        <authorList>
            <person name="Gilroy R."/>
            <person name="Ravi A."/>
            <person name="Getino M."/>
            <person name="Pursley I."/>
            <person name="Horton D.L."/>
            <person name="Alikhan N.F."/>
            <person name="Baker D."/>
            <person name="Gharbi K."/>
            <person name="Hall N."/>
            <person name="Watson M."/>
            <person name="Adriaenssens E.M."/>
            <person name="Foster-Nyarko E."/>
            <person name="Jarju S."/>
            <person name="Secka A."/>
            <person name="Antonio M."/>
            <person name="Oren A."/>
            <person name="Chaudhuri R.R."/>
            <person name="La Ragione R."/>
            <person name="Hildebrand F."/>
            <person name="Pallen M.J."/>
        </authorList>
    </citation>
    <scope>NUCLEOTIDE SEQUENCE</scope>
    <source>
        <strain evidence="14">13766</strain>
    </source>
</reference>
<accession>A0A9D1FY13</accession>
<evidence type="ECO:0000259" key="11">
    <source>
        <dbReference type="Pfam" id="PF00712"/>
    </source>
</evidence>
<dbReference type="NCBIfam" id="TIGR00663">
    <property type="entry name" value="dnan"/>
    <property type="match status" value="1"/>
</dbReference>
<dbReference type="SMART" id="SM00480">
    <property type="entry name" value="POL3Bc"/>
    <property type="match status" value="1"/>
</dbReference>
<evidence type="ECO:0000256" key="8">
    <source>
        <dbReference type="ARBA" id="ARBA00022932"/>
    </source>
</evidence>
<evidence type="ECO:0000313" key="14">
    <source>
        <dbReference type="EMBL" id="HIS91462.1"/>
    </source>
</evidence>
<dbReference type="Pfam" id="PF02768">
    <property type="entry name" value="DNA_pol3_beta_3"/>
    <property type="match status" value="1"/>
</dbReference>
<dbReference type="InterPro" id="IPR001001">
    <property type="entry name" value="DNA_polIII_beta"/>
</dbReference>
<evidence type="ECO:0000256" key="7">
    <source>
        <dbReference type="ARBA" id="ARBA00022705"/>
    </source>
</evidence>
<dbReference type="InterPro" id="IPR022635">
    <property type="entry name" value="DNA_polIII_beta_C"/>
</dbReference>
<comment type="caution">
    <text evidence="14">The sequence shown here is derived from an EMBL/GenBank/DDBJ whole genome shotgun (WGS) entry which is preliminary data.</text>
</comment>
<feature type="domain" description="DNA polymerase III beta sliding clamp N-terminal" evidence="11">
    <location>
        <begin position="1"/>
        <end position="119"/>
    </location>
</feature>
<reference evidence="14" key="1">
    <citation type="submission" date="2020-10" db="EMBL/GenBank/DDBJ databases">
        <authorList>
            <person name="Gilroy R."/>
        </authorList>
    </citation>
    <scope>NUCLEOTIDE SEQUENCE</scope>
    <source>
        <strain evidence="14">13766</strain>
    </source>
</reference>
<keyword evidence="6 10" id="KW-0548">Nucleotidyltransferase</keyword>
<evidence type="ECO:0000256" key="3">
    <source>
        <dbReference type="ARBA" id="ARBA00021035"/>
    </source>
</evidence>
<keyword evidence="7 10" id="KW-0235">DNA replication</keyword>
<evidence type="ECO:0000256" key="6">
    <source>
        <dbReference type="ARBA" id="ARBA00022695"/>
    </source>
</evidence>
<dbReference type="PIRSF" id="PIRSF000804">
    <property type="entry name" value="DNA_pol_III_b"/>
    <property type="match status" value="1"/>
</dbReference>
<keyword evidence="4 10" id="KW-0963">Cytoplasm</keyword>
<proteinExistence type="inferred from homology"/>
<evidence type="ECO:0000256" key="4">
    <source>
        <dbReference type="ARBA" id="ARBA00022490"/>
    </source>
</evidence>
<comment type="subcellular location">
    <subcellularLocation>
        <location evidence="1 10">Cytoplasm</location>
    </subcellularLocation>
</comment>
<dbReference type="GO" id="GO:0005737">
    <property type="term" value="C:cytoplasm"/>
    <property type="evidence" value="ECO:0007669"/>
    <property type="project" value="UniProtKB-SubCell"/>
</dbReference>
<dbReference type="GO" id="GO:0008408">
    <property type="term" value="F:3'-5' exonuclease activity"/>
    <property type="evidence" value="ECO:0007669"/>
    <property type="project" value="InterPro"/>
</dbReference>
<dbReference type="Pfam" id="PF02767">
    <property type="entry name" value="DNA_pol3_beta_2"/>
    <property type="match status" value="1"/>
</dbReference>
<dbReference type="PANTHER" id="PTHR30478:SF0">
    <property type="entry name" value="BETA SLIDING CLAMP"/>
    <property type="match status" value="1"/>
</dbReference>
<comment type="subunit">
    <text evidence="10">Forms a ring-shaped head-to-tail homodimer around DNA.</text>
</comment>
<feature type="domain" description="DNA polymerase III beta sliding clamp C-terminal" evidence="13">
    <location>
        <begin position="248"/>
        <end position="367"/>
    </location>
</feature>
<organism evidence="14 15">
    <name type="scientific">Candidatus Alectryocaccomicrobium excrementavium</name>
    <dbReference type="NCBI Taxonomy" id="2840668"/>
    <lineage>
        <taxon>Bacteria</taxon>
        <taxon>Bacillati</taxon>
        <taxon>Bacillota</taxon>
        <taxon>Clostridia</taxon>
        <taxon>Candidatus Alectryocaccomicrobium</taxon>
    </lineage>
</organism>
<keyword evidence="9" id="KW-0238">DNA-binding</keyword>
<dbReference type="GO" id="GO:0003677">
    <property type="term" value="F:DNA binding"/>
    <property type="evidence" value="ECO:0007669"/>
    <property type="project" value="UniProtKB-UniRule"/>
</dbReference>
<dbReference type="InterPro" id="IPR022634">
    <property type="entry name" value="DNA_polIII_beta_N"/>
</dbReference>
<evidence type="ECO:0000313" key="15">
    <source>
        <dbReference type="Proteomes" id="UP000824140"/>
    </source>
</evidence>
<keyword evidence="8 10" id="KW-0239">DNA-directed DNA polymerase</keyword>
<dbReference type="PANTHER" id="PTHR30478">
    <property type="entry name" value="DNA POLYMERASE III SUBUNIT BETA"/>
    <property type="match status" value="1"/>
</dbReference>
<protein>
    <recommendedName>
        <fullName evidence="3 10">Beta sliding clamp</fullName>
    </recommendedName>
</protein>
<dbReference type="Gene3D" id="3.70.10.10">
    <property type="match status" value="1"/>
</dbReference>
<evidence type="ECO:0000256" key="10">
    <source>
        <dbReference type="PIRNR" id="PIRNR000804"/>
    </source>
</evidence>
<gene>
    <name evidence="14" type="primary">dnaN</name>
    <name evidence="14" type="ORF">IAA84_00415</name>
</gene>
<dbReference type="GO" id="GO:0003887">
    <property type="term" value="F:DNA-directed DNA polymerase activity"/>
    <property type="evidence" value="ECO:0007669"/>
    <property type="project" value="UniProtKB-UniRule"/>
</dbReference>
<feature type="domain" description="DNA polymerase III beta sliding clamp central" evidence="12">
    <location>
        <begin position="129"/>
        <end position="243"/>
    </location>
</feature>
<evidence type="ECO:0000256" key="1">
    <source>
        <dbReference type="ARBA" id="ARBA00004496"/>
    </source>
</evidence>
<dbReference type="GO" id="GO:0006271">
    <property type="term" value="P:DNA strand elongation involved in DNA replication"/>
    <property type="evidence" value="ECO:0007669"/>
    <property type="project" value="TreeGrafter"/>
</dbReference>
<dbReference type="AlphaFoldDB" id="A0A9D1FY13"/>
<keyword evidence="5 10" id="KW-0808">Transferase</keyword>
<sequence length="370" mass="41116">MKFIANTETIRNLLSIVTRALSVRPSQPVLEGVLIEVRENCLLLTASDGMFTIHASTEVNEVEPGRLLAPGRFFLETLRKLPDGEMTASQTKSGGLTLSCAGARITIGCQNGEEYPDLPEIVEPHSFSLEQKMLRDMINESSFCIADEDPRVVLTGALLEVSEGRFTMVALDGFRMAVHNRQCDTGVAEGQTAVVVPKKSLIEIARLLTEEEEETVLLQIDRNYISAQLGSVRVYARLIDGEFINYQRILPTGWKTRVKVNCAQFSSCVERASLVARESKNNLMRIDVDGDRMVVTSNSDIGESYEEIEVETDGEPMKITFNVRYLSDAFRVIKDEYVYLQMTSPVSPMTIVPFGGDAFLYLILPVRAAA</sequence>
<dbReference type="GO" id="GO:0009360">
    <property type="term" value="C:DNA polymerase III complex"/>
    <property type="evidence" value="ECO:0007669"/>
    <property type="project" value="InterPro"/>
</dbReference>
<dbReference type="SUPFAM" id="SSF55979">
    <property type="entry name" value="DNA clamp"/>
    <property type="match status" value="3"/>
</dbReference>
<name>A0A9D1FY13_9FIRM</name>
<dbReference type="InterPro" id="IPR022637">
    <property type="entry name" value="DNA_polIII_beta_cen"/>
</dbReference>
<dbReference type="Pfam" id="PF00712">
    <property type="entry name" value="DNA_pol3_beta"/>
    <property type="match status" value="1"/>
</dbReference>
<comment type="function">
    <text evidence="10">Confers DNA tethering and processivity to DNA polymerases and other proteins. Acts as a clamp, forming a ring around DNA (a reaction catalyzed by the clamp-loading complex) which diffuses in an ATP-independent manner freely and bidirectionally along dsDNA. Initially characterized for its ability to contact the catalytic subunit of DNA polymerase III (Pol III), a complex, multichain enzyme responsible for most of the replicative synthesis in bacteria; Pol III exhibits 3'-5' exonuclease proofreading activity. The beta chain is required for initiation of replication as well as for processivity of DNA replication.</text>
</comment>
<evidence type="ECO:0000259" key="12">
    <source>
        <dbReference type="Pfam" id="PF02767"/>
    </source>
</evidence>
<dbReference type="Gene3D" id="3.10.150.10">
    <property type="entry name" value="DNA Polymerase III, subunit A, domain 2"/>
    <property type="match status" value="1"/>
</dbReference>
<dbReference type="CDD" id="cd00140">
    <property type="entry name" value="beta_clamp"/>
    <property type="match status" value="1"/>
</dbReference>
<dbReference type="EMBL" id="DVJN01000009">
    <property type="protein sequence ID" value="HIS91462.1"/>
    <property type="molecule type" value="Genomic_DNA"/>
</dbReference>
<evidence type="ECO:0000259" key="13">
    <source>
        <dbReference type="Pfam" id="PF02768"/>
    </source>
</evidence>
<evidence type="ECO:0000256" key="2">
    <source>
        <dbReference type="ARBA" id="ARBA00010752"/>
    </source>
</evidence>